<dbReference type="BioCyc" id="IAGG583356:GHAH-498-MONOMER"/>
<organism evidence="2 3">
    <name type="scientific">Ignisphaera aggregans (strain DSM 17230 / JCM 13409 / AQ1.S1)</name>
    <dbReference type="NCBI Taxonomy" id="583356"/>
    <lineage>
        <taxon>Archaea</taxon>
        <taxon>Thermoproteota</taxon>
        <taxon>Thermoprotei</taxon>
        <taxon>Desulfurococcales</taxon>
        <taxon>Desulfurococcaceae</taxon>
        <taxon>Ignisphaera</taxon>
    </lineage>
</organism>
<dbReference type="STRING" id="583356.Igag_0494"/>
<dbReference type="Proteomes" id="UP000001304">
    <property type="component" value="Chromosome"/>
</dbReference>
<name>E0SRY2_IGNAA</name>
<dbReference type="InterPro" id="IPR041049">
    <property type="entry name" value="DUF5615"/>
</dbReference>
<keyword evidence="3" id="KW-1185">Reference proteome</keyword>
<sequence>MSRQRLRLLLDENIGLRVYEELKRRGYEVQIVIEELCSAWMGVLRIALNNDKIVVTMDKDLATWHRHIILPCHIICS</sequence>
<evidence type="ECO:0000259" key="1">
    <source>
        <dbReference type="Pfam" id="PF18480"/>
    </source>
</evidence>
<gene>
    <name evidence="2" type="ordered locus">Igag_0494</name>
</gene>
<protein>
    <recommendedName>
        <fullName evidence="1">DUF5615 domain-containing protein</fullName>
    </recommendedName>
</protein>
<accession>E0SRY2</accession>
<dbReference type="Pfam" id="PF18480">
    <property type="entry name" value="DUF5615"/>
    <property type="match status" value="1"/>
</dbReference>
<dbReference type="HOGENOM" id="CLU_2629668_0_0_2"/>
<dbReference type="EMBL" id="CP002098">
    <property type="protein sequence ID" value="ADM27332.1"/>
    <property type="molecule type" value="Genomic_DNA"/>
</dbReference>
<feature type="domain" description="DUF5615" evidence="1">
    <location>
        <begin position="7"/>
        <end position="67"/>
    </location>
</feature>
<dbReference type="KEGG" id="iag:Igag_0494"/>
<dbReference type="AlphaFoldDB" id="E0SRY2"/>
<evidence type="ECO:0000313" key="3">
    <source>
        <dbReference type="Proteomes" id="UP000001304"/>
    </source>
</evidence>
<evidence type="ECO:0000313" key="2">
    <source>
        <dbReference type="EMBL" id="ADM27332.1"/>
    </source>
</evidence>
<reference evidence="2 3" key="1">
    <citation type="journal article" date="2010" name="Stand. Genomic Sci.">
        <title>Complete genome sequence of Ignisphaera aggregans type strain (AQ1.S1).</title>
        <authorList>
            <person name="Goker M."/>
            <person name="Held B."/>
            <person name="Lapidus A."/>
            <person name="Nolan M."/>
            <person name="Spring S."/>
            <person name="Yasawong M."/>
            <person name="Lucas S."/>
            <person name="Glavina Del Rio T."/>
            <person name="Tice H."/>
            <person name="Cheng J.F."/>
            <person name="Goodwin L."/>
            <person name="Tapia R."/>
            <person name="Pitluck S."/>
            <person name="Liolios K."/>
            <person name="Ivanova N."/>
            <person name="Mavromatis K."/>
            <person name="Mikhailova N."/>
            <person name="Pati A."/>
            <person name="Chen A."/>
            <person name="Palaniappan K."/>
            <person name="Brambilla E."/>
            <person name="Land M."/>
            <person name="Hauser L."/>
            <person name="Chang Y.J."/>
            <person name="Jeffries C.D."/>
            <person name="Brettin T."/>
            <person name="Detter J.C."/>
            <person name="Han C."/>
            <person name="Rohde M."/>
            <person name="Sikorski J."/>
            <person name="Woyke T."/>
            <person name="Bristow J."/>
            <person name="Eisen J.A."/>
            <person name="Markowitz V."/>
            <person name="Hugenholtz P."/>
            <person name="Kyrpides N.C."/>
            <person name="Klenk H.P."/>
        </authorList>
    </citation>
    <scope>NUCLEOTIDE SEQUENCE [LARGE SCALE GENOMIC DNA]</scope>
    <source>
        <strain evidence="3">DSM 17230 / JCM 13409 / AQ1.S1</strain>
    </source>
</reference>
<proteinExistence type="predicted"/>